<dbReference type="SUPFAM" id="SSF52518">
    <property type="entry name" value="Thiamin diphosphate-binding fold (THDP-binding)"/>
    <property type="match status" value="2"/>
</dbReference>
<feature type="binding site" evidence="10">
    <location>
        <position position="73"/>
    </location>
    <ligand>
        <name>thiamine diphosphate</name>
        <dbReference type="ChEBI" id="CHEBI:58937"/>
    </ligand>
</feature>
<dbReference type="NCBIfam" id="NF003933">
    <property type="entry name" value="PRK05444.2-2"/>
    <property type="match status" value="1"/>
</dbReference>
<evidence type="ECO:0000256" key="6">
    <source>
        <dbReference type="ARBA" id="ARBA00022842"/>
    </source>
</evidence>
<proteinExistence type="inferred from homology"/>
<dbReference type="InterPro" id="IPR009014">
    <property type="entry name" value="Transketo_C/PFOR_II"/>
</dbReference>
<dbReference type="UniPathway" id="UPA00064">
    <property type="reaction ID" value="UER00091"/>
</dbReference>
<dbReference type="NCBIfam" id="TIGR00204">
    <property type="entry name" value="dxs"/>
    <property type="match status" value="1"/>
</dbReference>
<dbReference type="Gene3D" id="3.40.50.970">
    <property type="match status" value="2"/>
</dbReference>
<organism evidence="12 13">
    <name type="scientific">Desulfosporosinus metallidurans</name>
    <dbReference type="NCBI Taxonomy" id="1888891"/>
    <lineage>
        <taxon>Bacteria</taxon>
        <taxon>Bacillati</taxon>
        <taxon>Bacillota</taxon>
        <taxon>Clostridia</taxon>
        <taxon>Eubacteriales</taxon>
        <taxon>Desulfitobacteriaceae</taxon>
        <taxon>Desulfosporosinus</taxon>
    </lineage>
</organism>
<feature type="binding site" evidence="10">
    <location>
        <position position="366"/>
    </location>
    <ligand>
        <name>thiamine diphosphate</name>
        <dbReference type="ChEBI" id="CHEBI:58937"/>
    </ligand>
</feature>
<feature type="binding site" evidence="10">
    <location>
        <begin position="114"/>
        <end position="116"/>
    </location>
    <ligand>
        <name>thiamine diphosphate</name>
        <dbReference type="ChEBI" id="CHEBI:58937"/>
    </ligand>
</feature>
<reference evidence="12 13" key="1">
    <citation type="submission" date="2016-09" db="EMBL/GenBank/DDBJ databases">
        <title>Complete genome of Desulfosporosinus sp. OL.</title>
        <authorList>
            <person name="Mardanov A."/>
            <person name="Beletsky A."/>
            <person name="Panova A."/>
            <person name="Karnachuk O."/>
            <person name="Ravin N."/>
        </authorList>
    </citation>
    <scope>NUCLEOTIDE SEQUENCE [LARGE SCALE GENOMIC DNA]</scope>
    <source>
        <strain evidence="12 13">OL</strain>
    </source>
</reference>
<feature type="binding site" evidence="10">
    <location>
        <begin position="146"/>
        <end position="147"/>
    </location>
    <ligand>
        <name>thiamine diphosphate</name>
        <dbReference type="ChEBI" id="CHEBI:58937"/>
    </ligand>
</feature>
<evidence type="ECO:0000256" key="9">
    <source>
        <dbReference type="ARBA" id="ARBA00023229"/>
    </source>
</evidence>
<comment type="pathway">
    <text evidence="1 10">Metabolic intermediate biosynthesis; 1-deoxy-D-xylulose 5-phosphate biosynthesis; 1-deoxy-D-xylulose 5-phosphate from D-glyceraldehyde 3-phosphate and pyruvate: step 1/1.</text>
</comment>
<dbReference type="GO" id="GO:0030976">
    <property type="term" value="F:thiamine pyrophosphate binding"/>
    <property type="evidence" value="ECO:0007669"/>
    <property type="project" value="UniProtKB-UniRule"/>
</dbReference>
<dbReference type="AlphaFoldDB" id="A0A1Q8QY65"/>
<dbReference type="GO" id="GO:0008661">
    <property type="term" value="F:1-deoxy-D-xylulose-5-phosphate synthase activity"/>
    <property type="evidence" value="ECO:0007669"/>
    <property type="project" value="UniProtKB-UniRule"/>
</dbReference>
<keyword evidence="13" id="KW-1185">Reference proteome</keyword>
<dbReference type="OrthoDB" id="9803371at2"/>
<evidence type="ECO:0000259" key="11">
    <source>
        <dbReference type="SMART" id="SM00861"/>
    </source>
</evidence>
<evidence type="ECO:0000256" key="1">
    <source>
        <dbReference type="ARBA" id="ARBA00004980"/>
    </source>
</evidence>
<dbReference type="InterPro" id="IPR033248">
    <property type="entry name" value="Transketolase_C"/>
</dbReference>
<dbReference type="STRING" id="1888891.DSOL_1786"/>
<keyword evidence="9 10" id="KW-0414">Isoprene biosynthesis</keyword>
<dbReference type="GO" id="GO:0000287">
    <property type="term" value="F:magnesium ion binding"/>
    <property type="evidence" value="ECO:0007669"/>
    <property type="project" value="UniProtKB-UniRule"/>
</dbReference>
<feature type="binding site" evidence="10">
    <location>
        <position position="285"/>
    </location>
    <ligand>
        <name>thiamine diphosphate</name>
        <dbReference type="ChEBI" id="CHEBI:58937"/>
    </ligand>
</feature>
<dbReference type="SUPFAM" id="SSF52922">
    <property type="entry name" value="TK C-terminal domain-like"/>
    <property type="match status" value="1"/>
</dbReference>
<dbReference type="Gene3D" id="3.40.50.920">
    <property type="match status" value="1"/>
</dbReference>
<comment type="similarity">
    <text evidence="2 10">Belongs to the transketolase family. DXPS subfamily.</text>
</comment>
<gene>
    <name evidence="10" type="primary">dxs</name>
    <name evidence="12" type="ORF">DSOL_1786</name>
</gene>
<comment type="subunit">
    <text evidence="3 10">Homodimer.</text>
</comment>
<name>A0A1Q8QY65_9FIRM</name>
<dbReference type="GO" id="GO:0016114">
    <property type="term" value="P:terpenoid biosynthetic process"/>
    <property type="evidence" value="ECO:0007669"/>
    <property type="project" value="UniProtKB-UniRule"/>
</dbReference>
<dbReference type="InterPro" id="IPR005475">
    <property type="entry name" value="Transketolase-like_Pyr-bd"/>
</dbReference>
<dbReference type="HAMAP" id="MF_00315">
    <property type="entry name" value="DXP_synth"/>
    <property type="match status" value="1"/>
</dbReference>
<feature type="binding site" evidence="10">
    <location>
        <position position="174"/>
    </location>
    <ligand>
        <name>Mg(2+)</name>
        <dbReference type="ChEBI" id="CHEBI:18420"/>
    </ligand>
</feature>
<evidence type="ECO:0000256" key="4">
    <source>
        <dbReference type="ARBA" id="ARBA00022679"/>
    </source>
</evidence>
<dbReference type="PANTHER" id="PTHR43322:SF5">
    <property type="entry name" value="1-DEOXY-D-XYLULOSE-5-PHOSPHATE SYNTHASE, CHLOROPLASTIC"/>
    <property type="match status" value="1"/>
</dbReference>
<evidence type="ECO:0000313" key="12">
    <source>
        <dbReference type="EMBL" id="OLN32180.1"/>
    </source>
</evidence>
<keyword evidence="8 10" id="KW-0786">Thiamine pyrophosphate</keyword>
<dbReference type="Proteomes" id="UP000186102">
    <property type="component" value="Unassembled WGS sequence"/>
</dbReference>
<dbReference type="Pfam" id="PF13292">
    <property type="entry name" value="DXP_synthase_N"/>
    <property type="match status" value="1"/>
</dbReference>
<comment type="function">
    <text evidence="10">Catalyzes the acyloin condensation reaction between C atoms 2 and 3 of pyruvate and glyceraldehyde 3-phosphate to yield 1-deoxy-D-xylulose-5-phosphate (DXP).</text>
</comment>
<dbReference type="PROSITE" id="PS00801">
    <property type="entry name" value="TRANSKETOLASE_1"/>
    <property type="match status" value="1"/>
</dbReference>
<dbReference type="InterPro" id="IPR005477">
    <property type="entry name" value="Dxylulose-5-P_synthase"/>
</dbReference>
<evidence type="ECO:0000256" key="2">
    <source>
        <dbReference type="ARBA" id="ARBA00011081"/>
    </source>
</evidence>
<dbReference type="InterPro" id="IPR049557">
    <property type="entry name" value="Transketolase_CS"/>
</dbReference>
<comment type="catalytic activity">
    <reaction evidence="10">
        <text>D-glyceraldehyde 3-phosphate + pyruvate + H(+) = 1-deoxy-D-xylulose 5-phosphate + CO2</text>
        <dbReference type="Rhea" id="RHEA:12605"/>
        <dbReference type="ChEBI" id="CHEBI:15361"/>
        <dbReference type="ChEBI" id="CHEBI:15378"/>
        <dbReference type="ChEBI" id="CHEBI:16526"/>
        <dbReference type="ChEBI" id="CHEBI:57792"/>
        <dbReference type="ChEBI" id="CHEBI:59776"/>
        <dbReference type="EC" id="2.2.1.7"/>
    </reaction>
</comment>
<comment type="cofactor">
    <cofactor evidence="10">
        <name>thiamine diphosphate</name>
        <dbReference type="ChEBI" id="CHEBI:58937"/>
    </cofactor>
    <text evidence="10">Binds 1 thiamine pyrophosphate per subunit.</text>
</comment>
<keyword evidence="4 10" id="KW-0808">Transferase</keyword>
<evidence type="ECO:0000256" key="5">
    <source>
        <dbReference type="ARBA" id="ARBA00022723"/>
    </source>
</evidence>
<dbReference type="EMBL" id="MLBF01000010">
    <property type="protein sequence ID" value="OLN32180.1"/>
    <property type="molecule type" value="Genomic_DNA"/>
</dbReference>
<dbReference type="Pfam" id="PF02780">
    <property type="entry name" value="Transketolase_C"/>
    <property type="match status" value="1"/>
</dbReference>
<evidence type="ECO:0000256" key="10">
    <source>
        <dbReference type="HAMAP-Rule" id="MF_00315"/>
    </source>
</evidence>
<dbReference type="InterPro" id="IPR020826">
    <property type="entry name" value="Transketolase_BS"/>
</dbReference>
<accession>A0A1Q8QY65</accession>
<protein>
    <recommendedName>
        <fullName evidence="10">1-deoxy-D-xylulose-5-phosphate synthase</fullName>
        <ecNumber evidence="10">2.2.1.7</ecNumber>
    </recommendedName>
    <alternativeName>
        <fullName evidence="10">1-deoxyxylulose-5-phosphate synthase</fullName>
        <shortName evidence="10">DXP synthase</shortName>
        <shortName evidence="10">DXPS</shortName>
    </alternativeName>
</protein>
<dbReference type="InterPro" id="IPR029061">
    <property type="entry name" value="THDP-binding"/>
</dbReference>
<feature type="domain" description="Transketolase-like pyrimidine-binding" evidence="11">
    <location>
        <begin position="315"/>
        <end position="479"/>
    </location>
</feature>
<comment type="caution">
    <text evidence="12">The sequence shown here is derived from an EMBL/GenBank/DDBJ whole genome shotgun (WGS) entry which is preliminary data.</text>
</comment>
<keyword evidence="6 10" id="KW-0460">Magnesium</keyword>
<evidence type="ECO:0000256" key="7">
    <source>
        <dbReference type="ARBA" id="ARBA00022977"/>
    </source>
</evidence>
<dbReference type="SMART" id="SM00861">
    <property type="entry name" value="Transket_pyr"/>
    <property type="match status" value="1"/>
</dbReference>
<dbReference type="PANTHER" id="PTHR43322">
    <property type="entry name" value="1-D-DEOXYXYLULOSE 5-PHOSPHATE SYNTHASE-RELATED"/>
    <property type="match status" value="1"/>
</dbReference>
<dbReference type="GO" id="GO:0005829">
    <property type="term" value="C:cytosol"/>
    <property type="evidence" value="ECO:0007669"/>
    <property type="project" value="TreeGrafter"/>
</dbReference>
<evidence type="ECO:0000313" key="13">
    <source>
        <dbReference type="Proteomes" id="UP000186102"/>
    </source>
</evidence>
<dbReference type="RefSeq" id="WP_075364469.1">
    <property type="nucleotide sequence ID" value="NZ_MLBF01000010.1"/>
</dbReference>
<dbReference type="CDD" id="cd02007">
    <property type="entry name" value="TPP_DXS"/>
    <property type="match status" value="1"/>
</dbReference>
<feature type="binding site" evidence="10">
    <location>
        <position position="145"/>
    </location>
    <ligand>
        <name>Mg(2+)</name>
        <dbReference type="ChEBI" id="CHEBI:18420"/>
    </ligand>
</feature>
<sequence>MGLLEKIYEPKDLRRLDFTELETLAQEIRQKMIDVVSKNGGHLASNLGVVELTLAIHRTFDSPHDKIVWDVGHQTYVHKLLTGRLDWFSTIRQYNGLSGFPKRAESVHDCFETGHSSTSISAAVGFAKARDVLRENHHVLAVIGDGAMTGGMAFEALNHAGQSETNMIVVLNDNEMSISPNVGAMSSYLNRLRTDPRYDKRKEDIEYLLKRIPGIGTQVAKMVAKAKDSLKYLLVPGLIFEELGFTYLGPIDGHDQALVEQVLDQAKHKKGPVLVHVVTRKGKGYRPAEENPDIFHGVGPFDTETGKRTKISAPPTYTTVFGETLCALAKEDPKIVAISAAMPSGTGLNVFASQFPERFFDVGIAEQHAVTFAAGLAFGALKPVVAIYSTFYQRAFDQVLHDVCLQQANVVLAIDRAGVVGDDGPTHHGVFDISFFRIMPNLVIMAPKDENELRHMLYTALQYCGPVALRYPRSVGQGVKLDETLMNIPIGKAEVLRQGKDVTLIGIGPIVNLCLLAAQELRHRGVDAAVINLRYVNPLDRELLIHYARLTKHFITIEDQVLKGGMGSAILELLEEEGIEGVAFERLGYDGFVDQGPIPQLHKVHGLSVKGIMQAAERLQLIRRVAQS</sequence>
<dbReference type="GO" id="GO:0019288">
    <property type="term" value="P:isopentenyl diphosphate biosynthetic process, methylerythritol 4-phosphate pathway"/>
    <property type="evidence" value="ECO:0007669"/>
    <property type="project" value="TreeGrafter"/>
</dbReference>
<evidence type="ECO:0000256" key="3">
    <source>
        <dbReference type="ARBA" id="ARBA00011738"/>
    </source>
</evidence>
<keyword evidence="7 10" id="KW-0784">Thiamine biosynthesis</keyword>
<dbReference type="EC" id="2.2.1.7" evidence="10"/>
<evidence type="ECO:0000256" key="8">
    <source>
        <dbReference type="ARBA" id="ARBA00023052"/>
    </source>
</evidence>
<comment type="cofactor">
    <cofactor evidence="10">
        <name>Mg(2+)</name>
        <dbReference type="ChEBI" id="CHEBI:18420"/>
    </cofactor>
    <text evidence="10">Binds 1 Mg(2+) ion per subunit.</text>
</comment>
<keyword evidence="5 10" id="KW-0479">Metal-binding</keyword>
<dbReference type="FunFam" id="3.40.50.970:FF:000005">
    <property type="entry name" value="1-deoxy-D-xylulose-5-phosphate synthase"/>
    <property type="match status" value="1"/>
</dbReference>
<dbReference type="CDD" id="cd07033">
    <property type="entry name" value="TPP_PYR_DXS_TK_like"/>
    <property type="match status" value="1"/>
</dbReference>
<dbReference type="GO" id="GO:0009228">
    <property type="term" value="P:thiamine biosynthetic process"/>
    <property type="evidence" value="ECO:0007669"/>
    <property type="project" value="UniProtKB-UniRule"/>
</dbReference>
<dbReference type="PROSITE" id="PS00802">
    <property type="entry name" value="TRANSKETOLASE_2"/>
    <property type="match status" value="1"/>
</dbReference>
<feature type="binding site" evidence="10">
    <location>
        <position position="174"/>
    </location>
    <ligand>
        <name>thiamine diphosphate</name>
        <dbReference type="ChEBI" id="CHEBI:58937"/>
    </ligand>
</feature>
<dbReference type="Pfam" id="PF02779">
    <property type="entry name" value="Transket_pyr"/>
    <property type="match status" value="1"/>
</dbReference>